<accession>A0ABS6V5P2</accession>
<keyword evidence="1" id="KW-0812">Transmembrane</keyword>
<dbReference type="EMBL" id="JAHVAH010000001">
    <property type="protein sequence ID" value="MBW0144858.1"/>
    <property type="molecule type" value="Genomic_DNA"/>
</dbReference>
<feature type="transmembrane region" description="Helical" evidence="1">
    <location>
        <begin position="80"/>
        <end position="103"/>
    </location>
</feature>
<reference evidence="2 3" key="1">
    <citation type="submission" date="2021-07" db="EMBL/GenBank/DDBJ databases">
        <title>The draft genome sequence of Sphingomicrobium sp. B8.</title>
        <authorList>
            <person name="Mu L."/>
        </authorList>
    </citation>
    <scope>NUCLEOTIDE SEQUENCE [LARGE SCALE GENOMIC DNA]</scope>
    <source>
        <strain evidence="2 3">B8</strain>
    </source>
</reference>
<dbReference type="InterPro" id="IPR021836">
    <property type="entry name" value="DUF3429"/>
</dbReference>
<proteinExistence type="predicted"/>
<feature type="transmembrane region" description="Helical" evidence="1">
    <location>
        <begin position="12"/>
        <end position="31"/>
    </location>
</feature>
<evidence type="ECO:0000313" key="2">
    <source>
        <dbReference type="EMBL" id="MBW0144858.1"/>
    </source>
</evidence>
<protein>
    <submittedName>
        <fullName evidence="2">DUF3429 domain-containing protein</fullName>
    </submittedName>
</protein>
<keyword evidence="3" id="KW-1185">Reference proteome</keyword>
<gene>
    <name evidence="2" type="ORF">KTQ36_06055</name>
</gene>
<feature type="transmembrane region" description="Helical" evidence="1">
    <location>
        <begin position="38"/>
        <end position="60"/>
    </location>
</feature>
<dbReference type="Pfam" id="PF11911">
    <property type="entry name" value="DUF3429"/>
    <property type="match status" value="1"/>
</dbReference>
<dbReference type="RefSeq" id="WP_218632815.1">
    <property type="nucleotide sequence ID" value="NZ_JAHVAH010000001.1"/>
</dbReference>
<keyword evidence="1" id="KW-0472">Membrane</keyword>
<keyword evidence="1" id="KW-1133">Transmembrane helix</keyword>
<dbReference type="Proteomes" id="UP000698028">
    <property type="component" value="Unassembled WGS sequence"/>
</dbReference>
<sequence length="145" mass="15524">MSDTSPPRIVQWLGYGGLIPPAIMVAADYLLPPGPVRFGGLVVPYAGLIFAFLGGTWWAFASREKTPEPSLMALAVAPPLMAFLIFFTGSMAASLLLAALIAISPLVDKLLAAQVTLPPWWMHLRFRLSMGLAGLTALSTYPLLL</sequence>
<evidence type="ECO:0000256" key="1">
    <source>
        <dbReference type="SAM" id="Phobius"/>
    </source>
</evidence>
<comment type="caution">
    <text evidence="2">The sequence shown here is derived from an EMBL/GenBank/DDBJ whole genome shotgun (WGS) entry which is preliminary data.</text>
</comment>
<name>A0ABS6V5P2_9SPHN</name>
<evidence type="ECO:0000313" key="3">
    <source>
        <dbReference type="Proteomes" id="UP000698028"/>
    </source>
</evidence>
<organism evidence="2 3">
    <name type="scientific">Sphingomicrobium clamense</name>
    <dbReference type="NCBI Taxonomy" id="2851013"/>
    <lineage>
        <taxon>Bacteria</taxon>
        <taxon>Pseudomonadati</taxon>
        <taxon>Pseudomonadota</taxon>
        <taxon>Alphaproteobacteria</taxon>
        <taxon>Sphingomonadales</taxon>
        <taxon>Sphingomonadaceae</taxon>
        <taxon>Sphingomicrobium</taxon>
    </lineage>
</organism>